<name>A0A0A9FIC1_ARUDO</name>
<proteinExistence type="predicted"/>
<organism evidence="1">
    <name type="scientific">Arundo donax</name>
    <name type="common">Giant reed</name>
    <name type="synonym">Donax arundinaceus</name>
    <dbReference type="NCBI Taxonomy" id="35708"/>
    <lineage>
        <taxon>Eukaryota</taxon>
        <taxon>Viridiplantae</taxon>
        <taxon>Streptophyta</taxon>
        <taxon>Embryophyta</taxon>
        <taxon>Tracheophyta</taxon>
        <taxon>Spermatophyta</taxon>
        <taxon>Magnoliopsida</taxon>
        <taxon>Liliopsida</taxon>
        <taxon>Poales</taxon>
        <taxon>Poaceae</taxon>
        <taxon>PACMAD clade</taxon>
        <taxon>Arundinoideae</taxon>
        <taxon>Arundineae</taxon>
        <taxon>Arundo</taxon>
    </lineage>
</organism>
<protein>
    <submittedName>
        <fullName evidence="1">Uncharacterized protein</fullName>
    </submittedName>
</protein>
<dbReference type="EMBL" id="GBRH01185116">
    <property type="protein sequence ID" value="JAE12780.1"/>
    <property type="molecule type" value="Transcribed_RNA"/>
</dbReference>
<reference evidence="1" key="2">
    <citation type="journal article" date="2015" name="Data Brief">
        <title>Shoot transcriptome of the giant reed, Arundo donax.</title>
        <authorList>
            <person name="Barrero R.A."/>
            <person name="Guerrero F.D."/>
            <person name="Moolhuijzen P."/>
            <person name="Goolsby J.A."/>
            <person name="Tidwell J."/>
            <person name="Bellgard S.E."/>
            <person name="Bellgard M.I."/>
        </authorList>
    </citation>
    <scope>NUCLEOTIDE SEQUENCE</scope>
    <source>
        <tissue evidence="1">Shoot tissue taken approximately 20 cm above the soil surface</tissue>
    </source>
</reference>
<dbReference type="EMBL" id="GBRH01200332">
    <property type="protein sequence ID" value="JAD97563.1"/>
    <property type="molecule type" value="Transcribed_RNA"/>
</dbReference>
<accession>A0A0A9FIC1</accession>
<reference evidence="1" key="1">
    <citation type="submission" date="2014-09" db="EMBL/GenBank/DDBJ databases">
        <authorList>
            <person name="Magalhaes I.L.F."/>
            <person name="Oliveira U."/>
            <person name="Santos F.R."/>
            <person name="Vidigal T.H.D.A."/>
            <person name="Brescovit A.D."/>
            <person name="Santos A.J."/>
        </authorList>
    </citation>
    <scope>NUCLEOTIDE SEQUENCE</scope>
    <source>
        <tissue evidence="1">Shoot tissue taken approximately 20 cm above the soil surface</tissue>
    </source>
</reference>
<sequence length="10" mass="1208">MVTPMIFQLE</sequence>
<evidence type="ECO:0000313" key="1">
    <source>
        <dbReference type="EMBL" id="JAE12780.1"/>
    </source>
</evidence>